<keyword evidence="19" id="KW-1185">Reference proteome</keyword>
<keyword evidence="9" id="KW-1133">Transmembrane helix</keyword>
<feature type="compositionally biased region" description="Polar residues" evidence="16">
    <location>
        <begin position="62"/>
        <end position="89"/>
    </location>
</feature>
<dbReference type="Pfam" id="PF00534">
    <property type="entry name" value="Glycos_transf_1"/>
    <property type="match status" value="1"/>
</dbReference>
<dbReference type="Gene3D" id="3.40.50.2000">
    <property type="entry name" value="Glycogen Phosphorylase B"/>
    <property type="match status" value="2"/>
</dbReference>
<evidence type="ECO:0000313" key="20">
    <source>
        <dbReference type="WBParaSite" id="scaffold1083_cov222.g2426"/>
    </source>
</evidence>
<evidence type="ECO:0000256" key="12">
    <source>
        <dbReference type="ARBA" id="ARBA00032333"/>
    </source>
</evidence>
<evidence type="ECO:0000256" key="16">
    <source>
        <dbReference type="SAM" id="MobiDB-lite"/>
    </source>
</evidence>
<organism evidence="19 20">
    <name type="scientific">Meloidogyne javanica</name>
    <name type="common">Root-knot nematode worm</name>
    <dbReference type="NCBI Taxonomy" id="6303"/>
    <lineage>
        <taxon>Eukaryota</taxon>
        <taxon>Metazoa</taxon>
        <taxon>Ecdysozoa</taxon>
        <taxon>Nematoda</taxon>
        <taxon>Chromadorea</taxon>
        <taxon>Rhabditida</taxon>
        <taxon>Tylenchina</taxon>
        <taxon>Tylenchomorpha</taxon>
        <taxon>Tylenchoidea</taxon>
        <taxon>Meloidogynidae</taxon>
        <taxon>Meloidogyninae</taxon>
        <taxon>Meloidogyne</taxon>
        <taxon>Meloidogyne incognita group</taxon>
    </lineage>
</organism>
<dbReference type="InterPro" id="IPR023395">
    <property type="entry name" value="MCP_dom_sf"/>
</dbReference>
<evidence type="ECO:0000256" key="10">
    <source>
        <dbReference type="ARBA" id="ARBA00023136"/>
    </source>
</evidence>
<keyword evidence="5" id="KW-0328">Glycosyltransferase</keyword>
<accession>A0A915LDR4</accession>
<keyword evidence="7" id="KW-0812">Transmembrane</keyword>
<dbReference type="AlphaFoldDB" id="A0A915LDR4"/>
<evidence type="ECO:0000256" key="13">
    <source>
        <dbReference type="ARBA" id="ARBA00032874"/>
    </source>
</evidence>
<comment type="catalytic activity">
    <reaction evidence="15">
        <text>an alpha-D-Man-(1-&gt;3)-beta-D-Man-(1-&gt;4)-beta-D-GlcNAc-(1-&gt;4)-alpha-D-GlcNAc-diphospho-di-trans,poly-cis-dolichol + GDP-alpha-D-mannose = an alpha-D-Man-(1-&gt;3)-[alpha-D-Man-(1-&gt;6)]-beta-D-Man-(1-&gt;4)-beta-D-GlcNAc-(1-&gt;4)-alpha-D-GlcNAc-diphospho-di-trans,poly-cis-dolichol + GDP + H(+)</text>
        <dbReference type="Rhea" id="RHEA:29519"/>
        <dbReference type="Rhea" id="RHEA-COMP:19513"/>
        <dbReference type="Rhea" id="RHEA-COMP:19515"/>
        <dbReference type="ChEBI" id="CHEBI:15378"/>
        <dbReference type="ChEBI" id="CHEBI:57527"/>
        <dbReference type="ChEBI" id="CHEBI:58189"/>
        <dbReference type="ChEBI" id="CHEBI:132510"/>
        <dbReference type="ChEBI" id="CHEBI:132511"/>
        <dbReference type="EC" id="2.4.1.257"/>
    </reaction>
    <physiologicalReaction direction="left-to-right" evidence="15">
        <dbReference type="Rhea" id="RHEA:29520"/>
    </physiologicalReaction>
</comment>
<dbReference type="GO" id="GO:0004378">
    <property type="term" value="F:GDP-Man:Man(1)GlcNAc(2)-PP-Dol alpha-1,3-mannosyltransferase activity"/>
    <property type="evidence" value="ECO:0007669"/>
    <property type="project" value="UniProtKB-EC"/>
</dbReference>
<dbReference type="Pfam" id="PF13439">
    <property type="entry name" value="Glyco_transf_4"/>
    <property type="match status" value="1"/>
</dbReference>
<dbReference type="InterPro" id="IPR001296">
    <property type="entry name" value="Glyco_trans_1"/>
</dbReference>
<keyword evidence="6" id="KW-0808">Transferase</keyword>
<evidence type="ECO:0000256" key="4">
    <source>
        <dbReference type="ARBA" id="ARBA00012649"/>
    </source>
</evidence>
<comment type="subcellular location">
    <subcellularLocation>
        <location evidence="1">Endoplasmic reticulum membrane</location>
    </subcellularLocation>
</comment>
<comment type="catalytic activity">
    <reaction evidence="14">
        <text>a beta-D-Man-(1-&gt;4)-beta-D-GlcNAc-(1-&gt;4)-alpha-D-GlcNAc-diphospho-di-trans,poly-cis-dolichol + GDP-alpha-D-mannose = an alpha-D-Man-(1-&gt;3)-beta-D-Man-(1-&gt;4)-beta-D-GlcNAc-(1-&gt;4)-alpha-D-GlcNAc-diphospho-di-trans,poly-cis-dolichol + GDP + H(+)</text>
        <dbReference type="Rhea" id="RHEA:29515"/>
        <dbReference type="Rhea" id="RHEA-COMP:19511"/>
        <dbReference type="Rhea" id="RHEA-COMP:19513"/>
        <dbReference type="ChEBI" id="CHEBI:15378"/>
        <dbReference type="ChEBI" id="CHEBI:57527"/>
        <dbReference type="ChEBI" id="CHEBI:58189"/>
        <dbReference type="ChEBI" id="CHEBI:58472"/>
        <dbReference type="ChEBI" id="CHEBI:132510"/>
        <dbReference type="EC" id="2.4.1.132"/>
    </reaction>
    <physiologicalReaction direction="left-to-right" evidence="14">
        <dbReference type="Rhea" id="RHEA:29516"/>
    </physiologicalReaction>
</comment>
<dbReference type="GO" id="GO:0102704">
    <property type="term" value="F:GDP-Man:Man(2)GlcNAc(2)-PP-Dol alpha-1,6-mannosyltransferase activity"/>
    <property type="evidence" value="ECO:0007669"/>
    <property type="project" value="UniProtKB-EC"/>
</dbReference>
<protein>
    <recommendedName>
        <fullName evidence="11">GDP-Man:Man(1)GlcNAc(2)-PP-Dol alpha-1,3-mannosyltransferase</fullName>
        <ecNumber evidence="4">2.4.1.132</ecNumber>
        <ecNumber evidence="3">2.4.1.257</ecNumber>
    </recommendedName>
    <alternativeName>
        <fullName evidence="13">GDP-Man:Man(1)GlcNAc(2)-PP-dolichol mannosyltransferase</fullName>
    </alternativeName>
    <alternativeName>
        <fullName evidence="12">GDP-Man:Man(2)GlcNAc(2)-PP-Dol alpha-1,6-mannosyltransferase</fullName>
    </alternativeName>
</protein>
<dbReference type="Proteomes" id="UP000887561">
    <property type="component" value="Unplaced"/>
</dbReference>
<dbReference type="EC" id="2.4.1.257" evidence="3"/>
<feature type="domain" description="Glycosyltransferase subfamily 4-like N-terminal" evidence="18">
    <location>
        <begin position="550"/>
        <end position="729"/>
    </location>
</feature>
<dbReference type="InterPro" id="IPR027054">
    <property type="entry name" value="ALG2"/>
</dbReference>
<evidence type="ECO:0000256" key="9">
    <source>
        <dbReference type="ARBA" id="ARBA00022989"/>
    </source>
</evidence>
<name>A0A915LDR4_MELJA</name>
<dbReference type="InterPro" id="IPR028098">
    <property type="entry name" value="Glyco_trans_4-like_N"/>
</dbReference>
<reference evidence="20" key="1">
    <citation type="submission" date="2022-11" db="UniProtKB">
        <authorList>
            <consortium name="WormBaseParasite"/>
        </authorList>
    </citation>
    <scope>IDENTIFICATION</scope>
</reference>
<dbReference type="WBParaSite" id="scaffold1083_cov222.g2426">
    <property type="protein sequence ID" value="scaffold1083_cov222.g2426"/>
    <property type="gene ID" value="scaffold1083_cov222.g2426"/>
</dbReference>
<dbReference type="Gene3D" id="1.50.40.10">
    <property type="entry name" value="Mitochondrial carrier domain"/>
    <property type="match status" value="1"/>
</dbReference>
<evidence type="ECO:0000256" key="11">
    <source>
        <dbReference type="ARBA" id="ARBA00032047"/>
    </source>
</evidence>
<dbReference type="EC" id="2.4.1.132" evidence="4"/>
<feature type="compositionally biased region" description="Basic and acidic residues" evidence="16">
    <location>
        <begin position="125"/>
        <end position="136"/>
    </location>
</feature>
<feature type="compositionally biased region" description="Polar residues" evidence="16">
    <location>
        <begin position="144"/>
        <end position="157"/>
    </location>
</feature>
<evidence type="ECO:0000256" key="2">
    <source>
        <dbReference type="ARBA" id="ARBA00004922"/>
    </source>
</evidence>
<keyword evidence="8" id="KW-0256">Endoplasmic reticulum</keyword>
<sequence>MGKYEKKKKFGQGVENEVEALRNAYSIIKYVAKWKRKARLARERRAAEAAALAAETQGNNRLSIGGELSSQIPNNSDNADIFGGSSSLSARPKSALGRRQIEREKNSLPPMRTPRDPQQQESASDIDKTSLDERLPNGKPKSTIVITPSSPTPSILQQHRILPPLRMPDVEEEGIENNNNDGDIGGSKNRQALRRNSENNTEVNIRGGGSRSLIGRFRRGARVTPGNEDIALHESPNTQQPNIRRFQQREQQQQTPLSARSISVVQSEGFDEQQVRRADSMQALTVNNFYLSHGFATIFTGVGGHALQTFLHLSGGFVISEILNRYYPEVGGNIEDLKNLNNLDNYQQFRLRLRDGIRKTIQVVLCSVISRPFTVVAIRQIAQLIGNETKYLPINPFQPLLLIGAEEGPPGLFSGLMPVIVNGLISVWGTTICIYGVDLAFKKFEREFQDLEQQEREVMAHSRKSFDYLVPFLVNTLRYPFEVCSTVMAVAGSGLLVSLLPYSPSFKHWSDAYDYLAPHELRRGAKFFLREETGSIRKMKVVFLHPDFGIGGAERLVLDSVLALKKKGHKVCVVTNQFSSDHCFEELKDFREDLEVVAQKLPRSIFGKFSALCAYIRFCIAAFYVCFYHRDTDLVFCDQISAPLPILRLFCGCSILFYCHYPDKLLAIKRDTFLKRLYRLFIDNIESWTMGWADQILVNSNFTNGVVQETFPALTNRPLTVLYPSINCEFFDNALKKFKEDGIDEIEKTLSVDLVDLLKQKETISFLSVNRFERKKNIELAIQSFAFLLSEISSENSKCILVIAGGYDPLNLENIEHFDELVRLSEQLGVSEQVKFIKSPNDYSKIWLMSIARLIIYTPTGEHFGIVPVEAMFLYTPVLAVNNGGPTETIINKKTGFLCPPEKEIFAESMEFAINNPEIIKEMGILGRQNVEENFSFDSFSDKLDQIVYLLVSKKNSTNEDNKTD</sequence>
<evidence type="ECO:0000256" key="1">
    <source>
        <dbReference type="ARBA" id="ARBA00004586"/>
    </source>
</evidence>
<feature type="domain" description="Glycosyl transferase family 1" evidence="17">
    <location>
        <begin position="758"/>
        <end position="924"/>
    </location>
</feature>
<dbReference type="GO" id="GO:0005789">
    <property type="term" value="C:endoplasmic reticulum membrane"/>
    <property type="evidence" value="ECO:0007669"/>
    <property type="project" value="UniProtKB-SubCell"/>
</dbReference>
<evidence type="ECO:0000259" key="18">
    <source>
        <dbReference type="Pfam" id="PF13439"/>
    </source>
</evidence>
<evidence type="ECO:0000259" key="17">
    <source>
        <dbReference type="Pfam" id="PF00534"/>
    </source>
</evidence>
<dbReference type="CDD" id="cd03805">
    <property type="entry name" value="GT4_ALG2-like"/>
    <property type="match status" value="1"/>
</dbReference>
<evidence type="ECO:0000256" key="8">
    <source>
        <dbReference type="ARBA" id="ARBA00022824"/>
    </source>
</evidence>
<evidence type="ECO:0000256" key="7">
    <source>
        <dbReference type="ARBA" id="ARBA00022692"/>
    </source>
</evidence>
<evidence type="ECO:0000256" key="6">
    <source>
        <dbReference type="ARBA" id="ARBA00022679"/>
    </source>
</evidence>
<feature type="region of interest" description="Disordered" evidence="16">
    <location>
        <begin position="62"/>
        <end position="212"/>
    </location>
</feature>
<dbReference type="SUPFAM" id="SSF103506">
    <property type="entry name" value="Mitochondrial carrier"/>
    <property type="match status" value="1"/>
</dbReference>
<keyword evidence="10" id="KW-0472">Membrane</keyword>
<comment type="pathway">
    <text evidence="2">Protein modification; protein glycosylation.</text>
</comment>
<dbReference type="PANTHER" id="PTHR45918">
    <property type="entry name" value="ALPHA-1,3/1,6-MANNOSYLTRANSFERASE ALG2"/>
    <property type="match status" value="1"/>
</dbReference>
<evidence type="ECO:0000256" key="5">
    <source>
        <dbReference type="ARBA" id="ARBA00022676"/>
    </source>
</evidence>
<evidence type="ECO:0000256" key="3">
    <source>
        <dbReference type="ARBA" id="ARBA00011969"/>
    </source>
</evidence>
<dbReference type="SUPFAM" id="SSF53756">
    <property type="entry name" value="UDP-Glycosyltransferase/glycogen phosphorylase"/>
    <property type="match status" value="1"/>
</dbReference>
<evidence type="ECO:0000313" key="19">
    <source>
        <dbReference type="Proteomes" id="UP000887561"/>
    </source>
</evidence>
<dbReference type="PANTHER" id="PTHR45918:SF1">
    <property type="entry name" value="ALPHA-1,3_1,6-MANNOSYLTRANSFERASE ALG2"/>
    <property type="match status" value="1"/>
</dbReference>
<evidence type="ECO:0000256" key="15">
    <source>
        <dbReference type="ARBA" id="ARBA00045104"/>
    </source>
</evidence>
<proteinExistence type="predicted"/>
<evidence type="ECO:0000256" key="14">
    <source>
        <dbReference type="ARBA" id="ARBA00045103"/>
    </source>
</evidence>